<proteinExistence type="predicted"/>
<feature type="compositionally biased region" description="Basic and acidic residues" evidence="2">
    <location>
        <begin position="53"/>
        <end position="64"/>
    </location>
</feature>
<feature type="compositionally biased region" description="Basic and acidic residues" evidence="2">
    <location>
        <begin position="355"/>
        <end position="369"/>
    </location>
</feature>
<comment type="caution">
    <text evidence="3">The sequence shown here is derived from an EMBL/GenBank/DDBJ whole genome shotgun (WGS) entry which is preliminary data.</text>
</comment>
<keyword evidence="1" id="KW-0175">Coiled coil</keyword>
<dbReference type="Proteomes" id="UP001575105">
    <property type="component" value="Unassembled WGS sequence"/>
</dbReference>
<evidence type="ECO:0000313" key="3">
    <source>
        <dbReference type="EMBL" id="MFA9476942.1"/>
    </source>
</evidence>
<accession>A0ABV4U016</accession>
<sequence length="396" mass="46625">MSNSDPTERFKDIPALMNPTTPALRRLRARLEGRAIVIPRELKRKKGRSAAKTAEERRKNSEAHARRRAAQRVQVPLKLVDPHPLIEETRRAFEGATPEKDGIMRPAKVRRLDIEASEAQLDRALLIFDTLIKALEQRGLTIEIAKRKPRCTRITVAGRQLTFSLTELPDKKPHKLTAEEKRREKEDRWRFSRDEPPQWDYFPSGKLRLRLEGVPEVRGCWSDGMRYLVEDCLHHFLKAVDAAPHRLTLDQLMDTLDDQDDALRARRREFVEMRNNRLKWLRELRAKRKKRKRKAELARLRQLEKEFTRWQQAEALRAYASYREMAATSEGAPLPPRSELGKWLRWVRRYADRLDPSKPEAGEPLELPKEPAPSAPPADHYREAVMHQRPYWFYRR</sequence>
<evidence type="ECO:0008006" key="5">
    <source>
        <dbReference type="Google" id="ProtNLM"/>
    </source>
</evidence>
<reference evidence="3 4" key="1">
    <citation type="submission" date="2024-08" db="EMBL/GenBank/DDBJ databases">
        <title>Whole-genome sequencing of halo(alkali)philic microorganisms from hypersaline lakes.</title>
        <authorList>
            <person name="Sorokin D.Y."/>
            <person name="Merkel A.Y."/>
            <person name="Messina E."/>
            <person name="Yakimov M."/>
        </authorList>
    </citation>
    <scope>NUCLEOTIDE SEQUENCE [LARGE SCALE GENOMIC DNA]</scope>
    <source>
        <strain evidence="3 4">AB-hyl4</strain>
    </source>
</reference>
<evidence type="ECO:0000256" key="1">
    <source>
        <dbReference type="SAM" id="Coils"/>
    </source>
</evidence>
<name>A0ABV4U016_9BACT</name>
<gene>
    <name evidence="3" type="ORF">ACERK3_01420</name>
</gene>
<dbReference type="EMBL" id="JBGUBD010000001">
    <property type="protein sequence ID" value="MFA9476942.1"/>
    <property type="molecule type" value="Genomic_DNA"/>
</dbReference>
<evidence type="ECO:0000313" key="4">
    <source>
        <dbReference type="Proteomes" id="UP001575105"/>
    </source>
</evidence>
<protein>
    <recommendedName>
        <fullName evidence="5">Replication initiation protein</fullName>
    </recommendedName>
</protein>
<dbReference type="RefSeq" id="WP_425343867.1">
    <property type="nucleotide sequence ID" value="NZ_JBGUBD010000001.1"/>
</dbReference>
<evidence type="ECO:0000256" key="2">
    <source>
        <dbReference type="SAM" id="MobiDB-lite"/>
    </source>
</evidence>
<keyword evidence="4" id="KW-1185">Reference proteome</keyword>
<feature type="region of interest" description="Disordered" evidence="2">
    <location>
        <begin position="355"/>
        <end position="381"/>
    </location>
</feature>
<organism evidence="3 4">
    <name type="scientific">Natronomicrosphaera hydrolytica</name>
    <dbReference type="NCBI Taxonomy" id="3242702"/>
    <lineage>
        <taxon>Bacteria</taxon>
        <taxon>Pseudomonadati</taxon>
        <taxon>Planctomycetota</taxon>
        <taxon>Phycisphaerae</taxon>
        <taxon>Phycisphaerales</taxon>
        <taxon>Phycisphaeraceae</taxon>
        <taxon>Natronomicrosphaera</taxon>
    </lineage>
</organism>
<feature type="region of interest" description="Disordered" evidence="2">
    <location>
        <begin position="42"/>
        <end position="72"/>
    </location>
</feature>
<feature type="coiled-coil region" evidence="1">
    <location>
        <begin position="281"/>
        <end position="313"/>
    </location>
</feature>